<dbReference type="Pfam" id="PF13690">
    <property type="entry name" value="CheX"/>
    <property type="match status" value="1"/>
</dbReference>
<protein>
    <submittedName>
        <fullName evidence="3">Chemotaxis protein CheX</fullName>
    </submittedName>
</protein>
<sequence>MSLVWPAPLDARVASVLTVAEDVFAAMVDGEPGHLSPLTVARRTAPDPLHAWVDIAGEIPVRVVLSAGRRTAGLLARELAGFAPDEEVSESEVADAFGEVANMLGGNLKGMQPPGSSLGLPRVAEVPPPGKISFEVALDWRGHEIVVSVLTPTSG</sequence>
<accession>A0A5B8C0P3</accession>
<reference evidence="3 4" key="1">
    <citation type="submission" date="2019-05" db="EMBL/GenBank/DDBJ databases">
        <title>Georgenia *** sp. nov., and Georgenia *** sp. nov., isolated from the intestinal contents of plateau pika (Ochotona curzoniae) in the Qinghai-Tibet plateau of China.</title>
        <authorList>
            <person name="Tian Z."/>
        </authorList>
    </citation>
    <scope>NUCLEOTIDE SEQUENCE [LARGE SCALE GENOMIC DNA]</scope>
    <source>
        <strain evidence="3 4">Z443</strain>
    </source>
</reference>
<proteinExistence type="predicted"/>
<dbReference type="AlphaFoldDB" id="A0A5B8C0P3"/>
<dbReference type="Gene3D" id="3.40.1550.10">
    <property type="entry name" value="CheC-like"/>
    <property type="match status" value="1"/>
</dbReference>
<keyword evidence="1" id="KW-0145">Chemotaxis</keyword>
<dbReference type="RefSeq" id="WP_139927109.1">
    <property type="nucleotide sequence ID" value="NZ_CP040915.1"/>
</dbReference>
<gene>
    <name evidence="3" type="ORF">FE374_02610</name>
</gene>
<dbReference type="OrthoDB" id="5402373at2"/>
<organism evidence="3 4">
    <name type="scientific">Georgenia yuyongxinii</name>
    <dbReference type="NCBI Taxonomy" id="2589797"/>
    <lineage>
        <taxon>Bacteria</taxon>
        <taxon>Bacillati</taxon>
        <taxon>Actinomycetota</taxon>
        <taxon>Actinomycetes</taxon>
        <taxon>Micrococcales</taxon>
        <taxon>Bogoriellaceae</taxon>
        <taxon>Georgenia</taxon>
    </lineage>
</organism>
<feature type="domain" description="Chemotaxis phosphatase CheX-like" evidence="2">
    <location>
        <begin position="51"/>
        <end position="121"/>
    </location>
</feature>
<evidence type="ECO:0000313" key="3">
    <source>
        <dbReference type="EMBL" id="QDC23667.1"/>
    </source>
</evidence>
<dbReference type="Proteomes" id="UP000314616">
    <property type="component" value="Chromosome"/>
</dbReference>
<name>A0A5B8C0P3_9MICO</name>
<dbReference type="SUPFAM" id="SSF103039">
    <property type="entry name" value="CheC-like"/>
    <property type="match status" value="1"/>
</dbReference>
<dbReference type="KEGG" id="gyu:FE374_02610"/>
<evidence type="ECO:0000259" key="2">
    <source>
        <dbReference type="Pfam" id="PF13690"/>
    </source>
</evidence>
<dbReference type="InterPro" id="IPR028976">
    <property type="entry name" value="CheC-like_sf"/>
</dbReference>
<dbReference type="GO" id="GO:0006935">
    <property type="term" value="P:chemotaxis"/>
    <property type="evidence" value="ECO:0007669"/>
    <property type="project" value="UniProtKB-KW"/>
</dbReference>
<evidence type="ECO:0000313" key="4">
    <source>
        <dbReference type="Proteomes" id="UP000314616"/>
    </source>
</evidence>
<dbReference type="EMBL" id="CP040915">
    <property type="protein sequence ID" value="QDC23667.1"/>
    <property type="molecule type" value="Genomic_DNA"/>
</dbReference>
<evidence type="ECO:0000256" key="1">
    <source>
        <dbReference type="ARBA" id="ARBA00022500"/>
    </source>
</evidence>
<dbReference type="InterPro" id="IPR028051">
    <property type="entry name" value="CheX-like_dom"/>
</dbReference>